<organism evidence="2 3">
    <name type="scientific">Dipteronia sinensis</name>
    <dbReference type="NCBI Taxonomy" id="43782"/>
    <lineage>
        <taxon>Eukaryota</taxon>
        <taxon>Viridiplantae</taxon>
        <taxon>Streptophyta</taxon>
        <taxon>Embryophyta</taxon>
        <taxon>Tracheophyta</taxon>
        <taxon>Spermatophyta</taxon>
        <taxon>Magnoliopsida</taxon>
        <taxon>eudicotyledons</taxon>
        <taxon>Gunneridae</taxon>
        <taxon>Pentapetalae</taxon>
        <taxon>rosids</taxon>
        <taxon>malvids</taxon>
        <taxon>Sapindales</taxon>
        <taxon>Sapindaceae</taxon>
        <taxon>Hippocastanoideae</taxon>
        <taxon>Acereae</taxon>
        <taxon>Dipteronia</taxon>
    </lineage>
</organism>
<dbReference type="PANTHER" id="PTHR31170:SF9">
    <property type="entry name" value="PROTEIN, PUTATIVE (DUF247)-RELATED"/>
    <property type="match status" value="1"/>
</dbReference>
<feature type="transmembrane region" description="Helical" evidence="1">
    <location>
        <begin position="99"/>
        <end position="123"/>
    </location>
</feature>
<comment type="caution">
    <text evidence="2">The sequence shown here is derived from an EMBL/GenBank/DDBJ whole genome shotgun (WGS) entry which is preliminary data.</text>
</comment>
<sequence length="126" mass="13967">MALELCHYPDETHICNFILLMDFIINTEKDVDLFVEEGIIFGLLGDNAAVATMFNNLGLQITPSPSVYHDICKKLKAHYDGRWNLTMANLKTVYFGDSWTGTAIGAAIILLVLTFIQAVCSILSPL</sequence>
<proteinExistence type="predicted"/>
<evidence type="ECO:0000313" key="2">
    <source>
        <dbReference type="EMBL" id="KAK3195185.1"/>
    </source>
</evidence>
<reference evidence="2" key="1">
    <citation type="journal article" date="2023" name="Plant J.">
        <title>Genome sequences and population genomics provide insights into the demographic history, inbreeding, and mutation load of two 'living fossil' tree species of Dipteronia.</title>
        <authorList>
            <person name="Feng Y."/>
            <person name="Comes H.P."/>
            <person name="Chen J."/>
            <person name="Zhu S."/>
            <person name="Lu R."/>
            <person name="Zhang X."/>
            <person name="Li P."/>
            <person name="Qiu J."/>
            <person name="Olsen K.M."/>
            <person name="Qiu Y."/>
        </authorList>
    </citation>
    <scope>NUCLEOTIDE SEQUENCE</scope>
    <source>
        <strain evidence="2">NBL</strain>
    </source>
</reference>
<keyword evidence="1" id="KW-0812">Transmembrane</keyword>
<accession>A0AAD9ZXR3</accession>
<dbReference type="EMBL" id="JANJYJ010000008">
    <property type="protein sequence ID" value="KAK3195185.1"/>
    <property type="molecule type" value="Genomic_DNA"/>
</dbReference>
<dbReference type="Pfam" id="PF03140">
    <property type="entry name" value="DUF247"/>
    <property type="match status" value="1"/>
</dbReference>
<keyword evidence="3" id="KW-1185">Reference proteome</keyword>
<keyword evidence="1" id="KW-1133">Transmembrane helix</keyword>
<dbReference type="PANTHER" id="PTHR31170">
    <property type="entry name" value="BNAC04G53230D PROTEIN"/>
    <property type="match status" value="1"/>
</dbReference>
<keyword evidence="1" id="KW-0472">Membrane</keyword>
<gene>
    <name evidence="2" type="ORF">Dsin_026495</name>
</gene>
<dbReference type="InterPro" id="IPR004158">
    <property type="entry name" value="DUF247_pln"/>
</dbReference>
<dbReference type="Proteomes" id="UP001281410">
    <property type="component" value="Unassembled WGS sequence"/>
</dbReference>
<evidence type="ECO:0000313" key="3">
    <source>
        <dbReference type="Proteomes" id="UP001281410"/>
    </source>
</evidence>
<protein>
    <submittedName>
        <fullName evidence="2">Uncharacterized protein</fullName>
    </submittedName>
</protein>
<name>A0AAD9ZXR3_9ROSI</name>
<evidence type="ECO:0000256" key="1">
    <source>
        <dbReference type="SAM" id="Phobius"/>
    </source>
</evidence>
<dbReference type="AlphaFoldDB" id="A0AAD9ZXR3"/>